<accession>A0ABP6X3I0</accession>
<gene>
    <name evidence="1" type="ORF">GCM10022419_045490</name>
</gene>
<organism evidence="1 2">
    <name type="scientific">Nonomuraea rosea</name>
    <dbReference type="NCBI Taxonomy" id="638574"/>
    <lineage>
        <taxon>Bacteria</taxon>
        <taxon>Bacillati</taxon>
        <taxon>Actinomycetota</taxon>
        <taxon>Actinomycetes</taxon>
        <taxon>Streptosporangiales</taxon>
        <taxon>Streptosporangiaceae</taxon>
        <taxon>Nonomuraea</taxon>
    </lineage>
</organism>
<evidence type="ECO:0008006" key="3">
    <source>
        <dbReference type="Google" id="ProtNLM"/>
    </source>
</evidence>
<evidence type="ECO:0000313" key="1">
    <source>
        <dbReference type="EMBL" id="GAA3559783.1"/>
    </source>
</evidence>
<dbReference type="Proteomes" id="UP001500630">
    <property type="component" value="Unassembled WGS sequence"/>
</dbReference>
<keyword evidence="2" id="KW-1185">Reference proteome</keyword>
<reference evidence="2" key="1">
    <citation type="journal article" date="2019" name="Int. J. Syst. Evol. Microbiol.">
        <title>The Global Catalogue of Microorganisms (GCM) 10K type strain sequencing project: providing services to taxonomists for standard genome sequencing and annotation.</title>
        <authorList>
            <consortium name="The Broad Institute Genomics Platform"/>
            <consortium name="The Broad Institute Genome Sequencing Center for Infectious Disease"/>
            <person name="Wu L."/>
            <person name="Ma J."/>
        </authorList>
    </citation>
    <scope>NUCLEOTIDE SEQUENCE [LARGE SCALE GENOMIC DNA]</scope>
    <source>
        <strain evidence="2">JCM 17326</strain>
    </source>
</reference>
<name>A0ABP6X3I0_9ACTN</name>
<dbReference type="EMBL" id="BAABDQ010000009">
    <property type="protein sequence ID" value="GAA3559783.1"/>
    <property type="molecule type" value="Genomic_DNA"/>
</dbReference>
<evidence type="ECO:0000313" key="2">
    <source>
        <dbReference type="Proteomes" id="UP001500630"/>
    </source>
</evidence>
<proteinExistence type="predicted"/>
<protein>
    <recommendedName>
        <fullName evidence="3">Secreted protein</fullName>
    </recommendedName>
</protein>
<sequence length="78" mass="8251">MRVGSAVVVISLQDTTRGTRPAAPAQAADYRQDNQRTRKITGNMDTPTAACAGTTGPVWLRLPGKEITATPPLQCDQG</sequence>
<comment type="caution">
    <text evidence="1">The sequence shown here is derived from an EMBL/GenBank/DDBJ whole genome shotgun (WGS) entry which is preliminary data.</text>
</comment>